<dbReference type="InterPro" id="IPR012223">
    <property type="entry name" value="TEII"/>
</dbReference>
<reference evidence="3" key="2">
    <citation type="submission" date="2020-09" db="EMBL/GenBank/DDBJ databases">
        <authorList>
            <person name="Sun Q."/>
            <person name="Zhou Y."/>
        </authorList>
    </citation>
    <scope>NUCLEOTIDE SEQUENCE</scope>
    <source>
        <strain evidence="3">CGMCC 4.7201</strain>
    </source>
</reference>
<protein>
    <submittedName>
        <fullName evidence="3">Thioesterase</fullName>
    </submittedName>
</protein>
<name>A0A918DZL3_9ACTN</name>
<evidence type="ECO:0000313" key="3">
    <source>
        <dbReference type="EMBL" id="GGO94273.1"/>
    </source>
</evidence>
<dbReference type="AlphaFoldDB" id="A0A918DZL3"/>
<accession>A0A918DZL3</accession>
<proteinExistence type="inferred from homology"/>
<dbReference type="Pfam" id="PF00975">
    <property type="entry name" value="Thioesterase"/>
    <property type="match status" value="1"/>
</dbReference>
<comment type="similarity">
    <text evidence="1">Belongs to the thioesterase family.</text>
</comment>
<evidence type="ECO:0000259" key="2">
    <source>
        <dbReference type="Pfam" id="PF00975"/>
    </source>
</evidence>
<dbReference type="PANTHER" id="PTHR11487:SF0">
    <property type="entry name" value="S-ACYL FATTY ACID SYNTHASE THIOESTERASE, MEDIUM CHAIN"/>
    <property type="match status" value="1"/>
</dbReference>
<dbReference type="InterPro" id="IPR029058">
    <property type="entry name" value="AB_hydrolase_fold"/>
</dbReference>
<evidence type="ECO:0000313" key="4">
    <source>
        <dbReference type="Proteomes" id="UP000641932"/>
    </source>
</evidence>
<reference evidence="3" key="1">
    <citation type="journal article" date="2014" name="Int. J. Syst. Evol. Microbiol.">
        <title>Complete genome sequence of Corynebacterium casei LMG S-19264T (=DSM 44701T), isolated from a smear-ripened cheese.</title>
        <authorList>
            <consortium name="US DOE Joint Genome Institute (JGI-PGF)"/>
            <person name="Walter F."/>
            <person name="Albersmeier A."/>
            <person name="Kalinowski J."/>
            <person name="Ruckert C."/>
        </authorList>
    </citation>
    <scope>NUCLEOTIDE SEQUENCE</scope>
    <source>
        <strain evidence="3">CGMCC 4.7201</strain>
    </source>
</reference>
<dbReference type="GO" id="GO:0008610">
    <property type="term" value="P:lipid biosynthetic process"/>
    <property type="evidence" value="ECO:0007669"/>
    <property type="project" value="TreeGrafter"/>
</dbReference>
<sequence length="255" mass="28061">MTDGRRRLWVTFPRPRPDAQVRLYCLPYAGAGASAYRDWPRRLADLGPYEVAAVQYPGRENRLREDPAIDLDAMAGEVLSTIDRPYAVFGHSIGARLAFELCRRLRRDGAPPPLRLFAAGCPSPQYPPSPVRDSDLPDDEFAARVDGMGGLPAEVLADPELREMVLPVLRSDFKMVDDYVYVPEPPLPCPITAFVGDVDPEATEESARGWEEQATGSFSLHVLPGDHFFLHSSRSRLLNLLAADLSAATATADSV</sequence>
<dbReference type="PANTHER" id="PTHR11487">
    <property type="entry name" value="THIOESTERASE"/>
    <property type="match status" value="1"/>
</dbReference>
<keyword evidence="4" id="KW-1185">Reference proteome</keyword>
<gene>
    <name evidence="3" type="ORF">GCM10012280_48740</name>
</gene>
<feature type="domain" description="Thioesterase" evidence="2">
    <location>
        <begin position="22"/>
        <end position="238"/>
    </location>
</feature>
<dbReference type="SUPFAM" id="SSF53474">
    <property type="entry name" value="alpha/beta-Hydrolases"/>
    <property type="match status" value="1"/>
</dbReference>
<organism evidence="3 4">
    <name type="scientific">Wenjunlia tyrosinilytica</name>
    <dbReference type="NCBI Taxonomy" id="1544741"/>
    <lineage>
        <taxon>Bacteria</taxon>
        <taxon>Bacillati</taxon>
        <taxon>Actinomycetota</taxon>
        <taxon>Actinomycetes</taxon>
        <taxon>Kitasatosporales</taxon>
        <taxon>Streptomycetaceae</taxon>
        <taxon>Wenjunlia</taxon>
    </lineage>
</organism>
<evidence type="ECO:0000256" key="1">
    <source>
        <dbReference type="ARBA" id="ARBA00007169"/>
    </source>
</evidence>
<dbReference type="RefSeq" id="WP_189133927.1">
    <property type="nucleotide sequence ID" value="NZ_BMMS01000022.1"/>
</dbReference>
<dbReference type="Gene3D" id="3.40.50.1820">
    <property type="entry name" value="alpha/beta hydrolase"/>
    <property type="match status" value="1"/>
</dbReference>
<comment type="caution">
    <text evidence="3">The sequence shown here is derived from an EMBL/GenBank/DDBJ whole genome shotgun (WGS) entry which is preliminary data.</text>
</comment>
<dbReference type="Proteomes" id="UP000641932">
    <property type="component" value="Unassembled WGS sequence"/>
</dbReference>
<dbReference type="EMBL" id="BMMS01000022">
    <property type="protein sequence ID" value="GGO94273.1"/>
    <property type="molecule type" value="Genomic_DNA"/>
</dbReference>
<dbReference type="InterPro" id="IPR001031">
    <property type="entry name" value="Thioesterase"/>
</dbReference>